<keyword evidence="1" id="KW-1133">Transmembrane helix</keyword>
<reference evidence="2 3" key="1">
    <citation type="journal article" date="2013" name="ISME J.">
        <title>Metabolic model for the filamentous 'Candidatus Microthrix parvicella' based on genomic and metagenomic analyses.</title>
        <authorList>
            <person name="Jon McIlroy S."/>
            <person name="Kristiansen R."/>
            <person name="Albertsen M."/>
            <person name="Michael Karst S."/>
            <person name="Rossetti S."/>
            <person name="Lund Nielsen J."/>
            <person name="Tandoi V."/>
            <person name="James Seviour R."/>
            <person name="Nielsen P.H."/>
        </authorList>
    </citation>
    <scope>NUCLEOTIDE SEQUENCE [LARGE SCALE GENOMIC DNA]</scope>
    <source>
        <strain evidence="2 3">RN1</strain>
    </source>
</reference>
<comment type="caution">
    <text evidence="2">The sequence shown here is derived from an EMBL/GenBank/DDBJ whole genome shotgun (WGS) entry which is preliminary data.</text>
</comment>
<feature type="transmembrane region" description="Helical" evidence="1">
    <location>
        <begin position="90"/>
        <end position="109"/>
    </location>
</feature>
<organism evidence="2 3">
    <name type="scientific">Candidatus Neomicrothrix parvicella RN1</name>
    <dbReference type="NCBI Taxonomy" id="1229780"/>
    <lineage>
        <taxon>Bacteria</taxon>
        <taxon>Bacillati</taxon>
        <taxon>Actinomycetota</taxon>
        <taxon>Acidimicrobiia</taxon>
        <taxon>Acidimicrobiales</taxon>
        <taxon>Microthrixaceae</taxon>
        <taxon>Candidatus Neomicrothrix</taxon>
    </lineage>
</organism>
<name>R4Z077_9ACTN</name>
<dbReference type="AlphaFoldDB" id="R4Z077"/>
<dbReference type="EMBL" id="CANL01000027">
    <property type="protein sequence ID" value="CCM64080.1"/>
    <property type="molecule type" value="Genomic_DNA"/>
</dbReference>
<proteinExistence type="predicted"/>
<sequence>MVLGLEALRRQRYRRLAVLGATWGVSTALAALWPVTTTSGRDVLGTYWVDGMAPLSFREYGWYWSRAVRLVQLDVQADGPPLRFTPLDGFMWPQIMLAVATLAGLVYGLRQFGPLGDISRVAVLSLGCAEGKRAVTAISEFAPIVQSAEHLSAGVYLFDFNAAFAERYRQAQTG</sequence>
<keyword evidence="1" id="KW-0472">Membrane</keyword>
<feature type="transmembrane region" description="Helical" evidence="1">
    <location>
        <begin position="16"/>
        <end position="35"/>
    </location>
</feature>
<evidence type="ECO:0000313" key="2">
    <source>
        <dbReference type="EMBL" id="CCM64080.1"/>
    </source>
</evidence>
<dbReference type="HOGENOM" id="CLU_1537283_0_0_11"/>
<keyword evidence="3" id="KW-1185">Reference proteome</keyword>
<gene>
    <name evidence="2" type="ORF">BN381_330065</name>
</gene>
<dbReference type="Proteomes" id="UP000018291">
    <property type="component" value="Unassembled WGS sequence"/>
</dbReference>
<accession>R4Z077</accession>
<evidence type="ECO:0000256" key="1">
    <source>
        <dbReference type="SAM" id="Phobius"/>
    </source>
</evidence>
<protein>
    <submittedName>
        <fullName evidence="2">Uncharacterized protein</fullName>
    </submittedName>
</protein>
<evidence type="ECO:0000313" key="3">
    <source>
        <dbReference type="Proteomes" id="UP000018291"/>
    </source>
</evidence>
<keyword evidence="1" id="KW-0812">Transmembrane</keyword>